<name>A0ABW5X8I9_9FLAO</name>
<keyword evidence="6" id="KW-1185">Reference proteome</keyword>
<evidence type="ECO:0000256" key="1">
    <source>
        <dbReference type="ARBA" id="ARBA00001933"/>
    </source>
</evidence>
<sequence>MQDFFDSISSENIPNQFLRKFEDGVEVWIKREDLLHPEVSGNKFRKLKYNLREAKATGFLKILTFGGAHSNHIAATAAAGNIYEFQTIGIIRGDELKANRNKWSATLKYAKSCGMSFEFVSREKYREKESASFLKELRSKFGKFYLLPEGGINDLAIKGCAEILNSEDRKFDFIAVSVGTGGTIGGLIKSAGTNQKVLGFPALKSAHFKNDVTKLVVKTNWELFSDYHFGGYAKVDAALIDFMNKFSKEFKILLDPVYTGKLLFGIFDLAEKGYFPANSKVLAIHTGGFQGIPEMNRLLKNKNLPQINLIDED</sequence>
<evidence type="ECO:0000313" key="5">
    <source>
        <dbReference type="EMBL" id="MFD2834807.1"/>
    </source>
</evidence>
<organism evidence="5 6">
    <name type="scientific">Christiangramia antarctica</name>
    <dbReference type="NCBI Taxonomy" id="2058158"/>
    <lineage>
        <taxon>Bacteria</taxon>
        <taxon>Pseudomonadati</taxon>
        <taxon>Bacteroidota</taxon>
        <taxon>Flavobacteriia</taxon>
        <taxon>Flavobacteriales</taxon>
        <taxon>Flavobacteriaceae</taxon>
        <taxon>Christiangramia</taxon>
    </lineage>
</organism>
<comment type="caution">
    <text evidence="5">The sequence shown here is derived from an EMBL/GenBank/DDBJ whole genome shotgun (WGS) entry which is preliminary data.</text>
</comment>
<keyword evidence="3" id="KW-0663">Pyridoxal phosphate</keyword>
<dbReference type="InterPro" id="IPR027278">
    <property type="entry name" value="ACCD_DCysDesulf"/>
</dbReference>
<comment type="cofactor">
    <cofactor evidence="1">
        <name>pyridoxal 5'-phosphate</name>
        <dbReference type="ChEBI" id="CHEBI:597326"/>
    </cofactor>
</comment>
<feature type="domain" description="Tryptophan synthase beta chain-like PALP" evidence="4">
    <location>
        <begin position="23"/>
        <end position="287"/>
    </location>
</feature>
<dbReference type="SUPFAM" id="SSF53686">
    <property type="entry name" value="Tryptophan synthase beta subunit-like PLP-dependent enzymes"/>
    <property type="match status" value="1"/>
</dbReference>
<protein>
    <submittedName>
        <fullName evidence="5">1-aminocyclopropane-1-carboxylate deaminase/D-cysteine desulfhydrase</fullName>
    </submittedName>
</protein>
<comment type="similarity">
    <text evidence="2">Belongs to the ACC deaminase/D-cysteine desulfhydrase family.</text>
</comment>
<dbReference type="Pfam" id="PF00291">
    <property type="entry name" value="PALP"/>
    <property type="match status" value="1"/>
</dbReference>
<proteinExistence type="inferred from homology"/>
<dbReference type="PIRSF" id="PIRSF006278">
    <property type="entry name" value="ACCD_DCysDesulf"/>
    <property type="match status" value="1"/>
</dbReference>
<evidence type="ECO:0000313" key="6">
    <source>
        <dbReference type="Proteomes" id="UP001597438"/>
    </source>
</evidence>
<reference evidence="6" key="1">
    <citation type="journal article" date="2019" name="Int. J. Syst. Evol. Microbiol.">
        <title>The Global Catalogue of Microorganisms (GCM) 10K type strain sequencing project: providing services to taxonomists for standard genome sequencing and annotation.</title>
        <authorList>
            <consortium name="The Broad Institute Genomics Platform"/>
            <consortium name="The Broad Institute Genome Sequencing Center for Infectious Disease"/>
            <person name="Wu L."/>
            <person name="Ma J."/>
        </authorList>
    </citation>
    <scope>NUCLEOTIDE SEQUENCE [LARGE SCALE GENOMIC DNA]</scope>
    <source>
        <strain evidence="6">KCTC 52925</strain>
    </source>
</reference>
<dbReference type="InterPro" id="IPR036052">
    <property type="entry name" value="TrpB-like_PALP_sf"/>
</dbReference>
<dbReference type="PANTHER" id="PTHR43780:SF2">
    <property type="entry name" value="1-AMINOCYCLOPROPANE-1-CARBOXYLATE DEAMINASE-RELATED"/>
    <property type="match status" value="1"/>
</dbReference>
<evidence type="ECO:0000259" key="4">
    <source>
        <dbReference type="Pfam" id="PF00291"/>
    </source>
</evidence>
<dbReference type="InterPro" id="IPR001926">
    <property type="entry name" value="TrpB-like_PALP"/>
</dbReference>
<dbReference type="Proteomes" id="UP001597438">
    <property type="component" value="Unassembled WGS sequence"/>
</dbReference>
<evidence type="ECO:0000256" key="3">
    <source>
        <dbReference type="ARBA" id="ARBA00022898"/>
    </source>
</evidence>
<accession>A0ABW5X8I9</accession>
<dbReference type="PANTHER" id="PTHR43780">
    <property type="entry name" value="1-AMINOCYCLOPROPANE-1-CARBOXYLATE DEAMINASE-RELATED"/>
    <property type="match status" value="1"/>
</dbReference>
<dbReference type="EMBL" id="JBHUOJ010000037">
    <property type="protein sequence ID" value="MFD2834807.1"/>
    <property type="molecule type" value="Genomic_DNA"/>
</dbReference>
<dbReference type="RefSeq" id="WP_251739954.1">
    <property type="nucleotide sequence ID" value="NZ_JBHUOJ010000037.1"/>
</dbReference>
<dbReference type="Gene3D" id="3.40.50.1100">
    <property type="match status" value="2"/>
</dbReference>
<evidence type="ECO:0000256" key="2">
    <source>
        <dbReference type="ARBA" id="ARBA00008639"/>
    </source>
</evidence>
<gene>
    <name evidence="5" type="ORF">ACFSYS_16065</name>
</gene>